<accession>A0ACC0VMD6</accession>
<name>A0ACC0VMD6_9STRA</name>
<keyword evidence="2" id="KW-1185">Reference proteome</keyword>
<sequence>MLTQPALANSAFAGFSDELIAYFTLFLEPPELLLMSEVNSGAFIVRQTLLGLICVAVFYVFCQEDPVWIAQCLRLHNGNFSYYRSWKLTTFYPRDPRPLEELDKAFCLLRMKTFGSDFLYRRWCRCHMELGNAFMLHDEEQDPTIRRLQKIDVRDLTFQDFYECVADIFVGNAIFKETICDLQRNRQVEGINRGSKNGFWVLSEQPGHGAELSCVSFSQWTVDKLTKRFSSDVKLRITHNLDVCATSPTLKMSFADYFQYAKNQHDETPLYIFDEKFGEKMPSLLEDYRVEDLKVFQEDFLSIFTCKEKYGKETLTKGVKLEAGGKQVRKSKKLASGLIRPDFRWLVIGPQRSGAPWHQDPVSTCAWNSLVKGRKRWAIYPPDSPPPGVIMNRDGKYRNSGLDMSSLMWYLHVYPTLTLDQKPLEIIQEEGETIYVPSGWWHLVLNLELTIAVTQNMVNSHNLLMFGKDMLMDGREKALTIFQHQLRATRPETFDIFRLVQIPRFNGYLSEEMFQQSFHILDYWKPQLKKVLRRHKMVVLPKRTEAAETIVQKVRYPKMKTLTSRVNPTFAVGKRLLVKFFSPYNEKWGEFDFEAYMTPNFDAMDCVMPSHVSKRRKSNVLMSYELKHAMYLRYAMEECFRIERATYQMIERAATSQSSHQLLQRMVPRLFHSGHFLAVDEVDDHEGDGPFWRWPYLIIEYKAHGISLDAITKKGGLTPTSWSQLATWISQDFLSRLHSIPLDHDFRGVYGHSKSEWDWYIHYLLRQRKRAVSCKLSSFGAWKATMYKV</sequence>
<protein>
    <submittedName>
        <fullName evidence="1">Uncharacterized protein</fullName>
    </submittedName>
</protein>
<reference evidence="1 2" key="1">
    <citation type="journal article" date="2022" name="bioRxiv">
        <title>The genome of the oomycete Peronosclerospora sorghi, a cosmopolitan pathogen of maize and sorghum, is inflated with dispersed pseudogenes.</title>
        <authorList>
            <person name="Fletcher K."/>
            <person name="Martin F."/>
            <person name="Isakeit T."/>
            <person name="Cavanaugh K."/>
            <person name="Magill C."/>
            <person name="Michelmore R."/>
        </authorList>
    </citation>
    <scope>NUCLEOTIDE SEQUENCE [LARGE SCALE GENOMIC DNA]</scope>
    <source>
        <strain evidence="1">P6</strain>
    </source>
</reference>
<dbReference type="EMBL" id="CM047587">
    <property type="protein sequence ID" value="KAI9907115.1"/>
    <property type="molecule type" value="Genomic_DNA"/>
</dbReference>
<evidence type="ECO:0000313" key="2">
    <source>
        <dbReference type="Proteomes" id="UP001163321"/>
    </source>
</evidence>
<proteinExistence type="predicted"/>
<gene>
    <name evidence="1" type="ORF">PsorP6_003342</name>
</gene>
<dbReference type="Proteomes" id="UP001163321">
    <property type="component" value="Chromosome 8"/>
</dbReference>
<comment type="caution">
    <text evidence="1">The sequence shown here is derived from an EMBL/GenBank/DDBJ whole genome shotgun (WGS) entry which is preliminary data.</text>
</comment>
<organism evidence="1 2">
    <name type="scientific">Peronosclerospora sorghi</name>
    <dbReference type="NCBI Taxonomy" id="230839"/>
    <lineage>
        <taxon>Eukaryota</taxon>
        <taxon>Sar</taxon>
        <taxon>Stramenopiles</taxon>
        <taxon>Oomycota</taxon>
        <taxon>Peronosporomycetes</taxon>
        <taxon>Peronosporales</taxon>
        <taxon>Peronosporaceae</taxon>
        <taxon>Peronosclerospora</taxon>
    </lineage>
</organism>
<evidence type="ECO:0000313" key="1">
    <source>
        <dbReference type="EMBL" id="KAI9907115.1"/>
    </source>
</evidence>